<proteinExistence type="predicted"/>
<dbReference type="InterPro" id="IPR047150">
    <property type="entry name" value="SGT"/>
</dbReference>
<protein>
    <submittedName>
        <fullName evidence="3">Uncharacterized protein</fullName>
    </submittedName>
</protein>
<dbReference type="InterPro" id="IPR019734">
    <property type="entry name" value="TPR_rpt"/>
</dbReference>
<dbReference type="InterPro" id="IPR011990">
    <property type="entry name" value="TPR-like_helical_dom_sf"/>
</dbReference>
<comment type="caution">
    <text evidence="3">The sequence shown here is derived from an EMBL/GenBank/DDBJ whole genome shotgun (WGS) entry which is preliminary data.</text>
</comment>
<name>A0ABQ8YEE3_9EUKA</name>
<evidence type="ECO:0000256" key="1">
    <source>
        <dbReference type="ARBA" id="ARBA00022737"/>
    </source>
</evidence>
<dbReference type="SUPFAM" id="SSF48452">
    <property type="entry name" value="TPR-like"/>
    <property type="match status" value="1"/>
</dbReference>
<gene>
    <name evidence="3" type="ORF">M0813_02834</name>
</gene>
<dbReference type="PANTHER" id="PTHR45831:SF5">
    <property type="entry name" value="STI1 DOMAIN-CONTAINING PROTEIN"/>
    <property type="match status" value="1"/>
</dbReference>
<dbReference type="EMBL" id="JAOAOG010000173">
    <property type="protein sequence ID" value="KAJ6242977.1"/>
    <property type="molecule type" value="Genomic_DNA"/>
</dbReference>
<keyword evidence="1" id="KW-0677">Repeat</keyword>
<reference evidence="3" key="1">
    <citation type="submission" date="2022-08" db="EMBL/GenBank/DDBJ databases">
        <title>Novel sulfate-reducing endosymbionts in the free-living metamonad Anaeramoeba.</title>
        <authorList>
            <person name="Jerlstrom-Hultqvist J."/>
            <person name="Cepicka I."/>
            <person name="Gallot-Lavallee L."/>
            <person name="Salas-Leiva D."/>
            <person name="Curtis B.A."/>
            <person name="Zahonova K."/>
            <person name="Pipaliya S."/>
            <person name="Dacks J."/>
            <person name="Roger A.J."/>
        </authorList>
    </citation>
    <scope>NUCLEOTIDE SEQUENCE</scope>
    <source>
        <strain evidence="3">Schooner1</strain>
    </source>
</reference>
<keyword evidence="4" id="KW-1185">Reference proteome</keyword>
<organism evidence="3 4">
    <name type="scientific">Anaeramoeba flamelloides</name>
    <dbReference type="NCBI Taxonomy" id="1746091"/>
    <lineage>
        <taxon>Eukaryota</taxon>
        <taxon>Metamonada</taxon>
        <taxon>Anaeramoebidae</taxon>
        <taxon>Anaeramoeba</taxon>
    </lineage>
</organism>
<dbReference type="SMART" id="SM00028">
    <property type="entry name" value="TPR"/>
    <property type="match status" value="3"/>
</dbReference>
<keyword evidence="2" id="KW-0802">TPR repeat</keyword>
<dbReference type="Proteomes" id="UP001150062">
    <property type="component" value="Unassembled WGS sequence"/>
</dbReference>
<accession>A0ABQ8YEE3</accession>
<sequence>MNTSKTEKEVVFSFIEYLNGLTESKEWEKKTSEIQCIMDLLGTSFDMNIADENQQKEFKKTKSLLEVWDDHFNPRDPEKALEYKDKGNQMIRTKKYQEAIDFYVEGLKYDNKNIALYSNRAAAHNYLKEFDKAIGVCEDGIKIDPTFSKLYSHLGFAYFQQHKYSQSLELGYQKALELSPENKNYQVYVQKCKNHLNAPKKNQGQGGGGIDFSNLGQMFGQGGGGGGMNMDFINNLMNSEQGQQLMQNFMQNPNLMNNVGQITELVKLLQNNEFKEKLFNHPSITELKKDEGFSKFLESLKTNPQDLMKHPSFTDYLTQLLDVVKVVKQEMNL</sequence>
<dbReference type="Gene3D" id="1.25.40.10">
    <property type="entry name" value="Tetratricopeptide repeat domain"/>
    <property type="match status" value="1"/>
</dbReference>
<dbReference type="Gene3D" id="1.10.260.100">
    <property type="match status" value="1"/>
</dbReference>
<evidence type="ECO:0000313" key="3">
    <source>
        <dbReference type="EMBL" id="KAJ6242977.1"/>
    </source>
</evidence>
<evidence type="ECO:0000256" key="2">
    <source>
        <dbReference type="ARBA" id="ARBA00022803"/>
    </source>
</evidence>
<dbReference type="PANTHER" id="PTHR45831">
    <property type="entry name" value="LD24721P"/>
    <property type="match status" value="1"/>
</dbReference>
<evidence type="ECO:0000313" key="4">
    <source>
        <dbReference type="Proteomes" id="UP001150062"/>
    </source>
</evidence>